<keyword evidence="3" id="KW-1185">Reference proteome</keyword>
<evidence type="ECO:0000259" key="1">
    <source>
        <dbReference type="Pfam" id="PF07589"/>
    </source>
</evidence>
<comment type="caution">
    <text evidence="2">The sequence shown here is derived from an EMBL/GenBank/DDBJ whole genome shotgun (WGS) entry which is preliminary data.</text>
</comment>
<organism evidence="2 3">
    <name type="scientific">Candidatus Accumulibacter phosphatis</name>
    <dbReference type="NCBI Taxonomy" id="327160"/>
    <lineage>
        <taxon>Bacteria</taxon>
        <taxon>Pseudomonadati</taxon>
        <taxon>Pseudomonadota</taxon>
        <taxon>Betaproteobacteria</taxon>
        <taxon>Candidatus Accumulibacter</taxon>
    </lineage>
</organism>
<proteinExistence type="predicted"/>
<reference evidence="2 3" key="1">
    <citation type="submission" date="2019-03" db="EMBL/GenBank/DDBJ databases">
        <title>Metabolic reconstructions from genomes of highly enriched 'Candidatus Accumulibacter' and 'Candidatus Competibacter' bioreactor populations.</title>
        <authorList>
            <person name="Annavajhala M.K."/>
            <person name="Welles L."/>
            <person name="Abbas B."/>
            <person name="Sorokin D."/>
            <person name="Park H."/>
            <person name="Van Loosdrecht M."/>
            <person name="Chandran K."/>
        </authorList>
    </citation>
    <scope>NUCLEOTIDE SEQUENCE [LARGE SCALE GENOMIC DNA]</scope>
    <source>
        <strain evidence="2 3">SBR_S</strain>
    </source>
</reference>
<dbReference type="Proteomes" id="UP000749010">
    <property type="component" value="Unassembled WGS sequence"/>
</dbReference>
<protein>
    <submittedName>
        <fullName evidence="2">PEP-CTERM sorting domain-containing protein</fullName>
    </submittedName>
</protein>
<evidence type="ECO:0000313" key="2">
    <source>
        <dbReference type="EMBL" id="NMQ27026.1"/>
    </source>
</evidence>
<gene>
    <name evidence="2" type="ORF">E4Q23_04230</name>
</gene>
<dbReference type="EMBL" id="SPMY01000011">
    <property type="protein sequence ID" value="NMQ27026.1"/>
    <property type="molecule type" value="Genomic_DNA"/>
</dbReference>
<evidence type="ECO:0000313" key="3">
    <source>
        <dbReference type="Proteomes" id="UP000749010"/>
    </source>
</evidence>
<dbReference type="InterPro" id="IPR013424">
    <property type="entry name" value="Ice-binding_C"/>
</dbReference>
<sequence>MDWDVPPTEFSEFVTIKGTATTTLLEESGANGFNTANPLAPYSDSGYGCHDSDCEAFGPSDHGAYFRFNFGSIADGETYEFDIFYGAAGGKAAAIAAIAAESIELYSLGQSNSGGSADDDAPTFIFGFAGVGGKPIECGLPGQPPCDVPEPATFALLGLGLAGLGFSRRRKA</sequence>
<accession>A0ABX1TS14</accession>
<dbReference type="Pfam" id="PF07589">
    <property type="entry name" value="PEP-CTERM"/>
    <property type="match status" value="1"/>
</dbReference>
<dbReference type="NCBIfam" id="TIGR02595">
    <property type="entry name" value="PEP_CTERM"/>
    <property type="match status" value="1"/>
</dbReference>
<feature type="domain" description="Ice-binding protein C-terminal" evidence="1">
    <location>
        <begin position="147"/>
        <end position="169"/>
    </location>
</feature>
<name>A0ABX1TS14_9PROT</name>